<proteinExistence type="predicted"/>
<protein>
    <recommendedName>
        <fullName evidence="6">EamA domain-containing protein</fullName>
    </recommendedName>
</protein>
<keyword evidence="2 5" id="KW-0812">Transmembrane</keyword>
<evidence type="ECO:0000256" key="5">
    <source>
        <dbReference type="SAM" id="Phobius"/>
    </source>
</evidence>
<keyword evidence="3 5" id="KW-1133">Transmembrane helix</keyword>
<name>A0A094QEJ6_9ZZZZ</name>
<dbReference type="InterPro" id="IPR000620">
    <property type="entry name" value="EamA_dom"/>
</dbReference>
<feature type="transmembrane region" description="Helical" evidence="5">
    <location>
        <begin position="282"/>
        <end position="299"/>
    </location>
</feature>
<dbReference type="Pfam" id="PF00892">
    <property type="entry name" value="EamA"/>
    <property type="match status" value="2"/>
</dbReference>
<feature type="transmembrane region" description="Helical" evidence="5">
    <location>
        <begin position="96"/>
        <end position="114"/>
    </location>
</feature>
<dbReference type="InterPro" id="IPR037185">
    <property type="entry name" value="EmrE-like"/>
</dbReference>
<accession>A0A094QEJ6</accession>
<evidence type="ECO:0000313" key="7">
    <source>
        <dbReference type="EMBL" id="KGA12731.1"/>
    </source>
</evidence>
<sequence length="309" mass="34368">MLKNRRHEIYLLLGSLFFAISSIPAKLAMEAGLSAWRLTQIRTIGAFLILFLYVYAKNKKSLRIKRKELPILISFGVFGFAAVNLLYFLAIQRLNVGIALIIEFTAPIWIALWLRFIQKKIVSRLMWWGLVIGLTGLALIAQVWRGLTLDGLGVFYALMCAFALTVYFLVGEKLVDVKSSEATMALGLGISSAFFAIIQPWWSFPFEQLQEVVQLTGRLSEISVPAYLLVLWVIIFGTAIPYFLVLTGLRGLSAAKTSAIGMSEPVFGGIFAWIFLYEKLNFTQSAGVVVVLVGIYLANRARLNVKGAA</sequence>
<dbReference type="SUPFAM" id="SSF103481">
    <property type="entry name" value="Multidrug resistance efflux transporter EmrE"/>
    <property type="match status" value="2"/>
</dbReference>
<keyword evidence="4 5" id="KW-0472">Membrane</keyword>
<gene>
    <name evidence="7" type="ORF">GM51_21285</name>
</gene>
<comment type="caution">
    <text evidence="7">The sequence shown here is derived from an EMBL/GenBank/DDBJ whole genome shotgun (WGS) entry which is preliminary data.</text>
</comment>
<evidence type="ECO:0000256" key="3">
    <source>
        <dbReference type="ARBA" id="ARBA00022989"/>
    </source>
</evidence>
<feature type="transmembrane region" description="Helical" evidence="5">
    <location>
        <begin position="222"/>
        <end position="245"/>
    </location>
</feature>
<comment type="subcellular location">
    <subcellularLocation>
        <location evidence="1">Membrane</location>
        <topology evidence="1">Multi-pass membrane protein</topology>
    </subcellularLocation>
</comment>
<feature type="transmembrane region" description="Helical" evidence="5">
    <location>
        <begin position="68"/>
        <end position="90"/>
    </location>
</feature>
<dbReference type="PANTHER" id="PTHR32322">
    <property type="entry name" value="INNER MEMBRANE TRANSPORTER"/>
    <property type="match status" value="1"/>
</dbReference>
<feature type="transmembrane region" description="Helical" evidence="5">
    <location>
        <begin position="257"/>
        <end position="276"/>
    </location>
</feature>
<evidence type="ECO:0000256" key="1">
    <source>
        <dbReference type="ARBA" id="ARBA00004141"/>
    </source>
</evidence>
<feature type="transmembrane region" description="Helical" evidence="5">
    <location>
        <begin position="126"/>
        <end position="147"/>
    </location>
</feature>
<feature type="domain" description="EamA" evidence="6">
    <location>
        <begin position="8"/>
        <end position="141"/>
    </location>
</feature>
<dbReference type="PANTHER" id="PTHR32322:SF2">
    <property type="entry name" value="EAMA DOMAIN-CONTAINING PROTEIN"/>
    <property type="match status" value="1"/>
</dbReference>
<feature type="transmembrane region" description="Helical" evidence="5">
    <location>
        <begin position="182"/>
        <end position="202"/>
    </location>
</feature>
<evidence type="ECO:0000259" key="6">
    <source>
        <dbReference type="Pfam" id="PF00892"/>
    </source>
</evidence>
<organism evidence="7">
    <name type="scientific">freshwater metagenome</name>
    <dbReference type="NCBI Taxonomy" id="449393"/>
    <lineage>
        <taxon>unclassified sequences</taxon>
        <taxon>metagenomes</taxon>
        <taxon>ecological metagenomes</taxon>
    </lineage>
</organism>
<evidence type="ECO:0000256" key="4">
    <source>
        <dbReference type="ARBA" id="ARBA00023136"/>
    </source>
</evidence>
<dbReference type="AlphaFoldDB" id="A0A094QEJ6"/>
<evidence type="ECO:0000256" key="2">
    <source>
        <dbReference type="ARBA" id="ARBA00022692"/>
    </source>
</evidence>
<feature type="transmembrane region" description="Helical" evidence="5">
    <location>
        <begin position="153"/>
        <end position="170"/>
    </location>
</feature>
<dbReference type="EMBL" id="JNSL01000211">
    <property type="protein sequence ID" value="KGA12731.1"/>
    <property type="molecule type" value="Genomic_DNA"/>
</dbReference>
<feature type="transmembrane region" description="Helical" evidence="5">
    <location>
        <begin position="38"/>
        <end position="56"/>
    </location>
</feature>
<feature type="domain" description="EamA" evidence="6">
    <location>
        <begin position="152"/>
        <end position="299"/>
    </location>
</feature>
<reference evidence="7" key="1">
    <citation type="submission" date="2014-06" db="EMBL/GenBank/DDBJ databases">
        <title>Key roles for freshwater Actinobacteria revealed by deep metagenomic sequencing.</title>
        <authorList>
            <person name="Ghai R."/>
            <person name="Mizuno C.M."/>
            <person name="Picazo A."/>
            <person name="Camacho A."/>
            <person name="Rodriguez-Valera F."/>
        </authorList>
    </citation>
    <scope>NUCLEOTIDE SEQUENCE</scope>
</reference>
<dbReference type="InterPro" id="IPR050638">
    <property type="entry name" value="AA-Vitamin_Transporters"/>
</dbReference>
<dbReference type="GO" id="GO:0016020">
    <property type="term" value="C:membrane"/>
    <property type="evidence" value="ECO:0007669"/>
    <property type="project" value="UniProtKB-SubCell"/>
</dbReference>